<dbReference type="EMBL" id="WMYS01000007">
    <property type="protein sequence ID" value="MTR41846.1"/>
    <property type="molecule type" value="Genomic_DNA"/>
</dbReference>
<evidence type="ECO:0000313" key="5">
    <source>
        <dbReference type="EMBL" id="MTR66791.1"/>
    </source>
</evidence>
<dbReference type="Proteomes" id="UP000460220">
    <property type="component" value="Unassembled WGS sequence"/>
</dbReference>
<dbReference type="Proteomes" id="UP000462658">
    <property type="component" value="Unassembled WGS sequence"/>
</dbReference>
<dbReference type="Proteomes" id="UP000441330">
    <property type="component" value="Unassembled WGS sequence"/>
</dbReference>
<keyword evidence="1" id="KW-0812">Transmembrane</keyword>
<dbReference type="EMBL" id="WMZA01000002">
    <property type="protein sequence ID" value="MTR62760.1"/>
    <property type="molecule type" value="Genomic_DNA"/>
</dbReference>
<gene>
    <name evidence="9" type="primary">comGE</name>
    <name evidence="7" type="ORF">DW820_08485</name>
    <name evidence="8" type="ORF">DWZ19_05260</name>
    <name evidence="5" type="ORF">GMC73_05935</name>
    <name evidence="3" type="ORF">GMC75_09310</name>
    <name evidence="4" type="ORF">GMC80_05250</name>
    <name evidence="6" type="ORF">GMC94_04755</name>
    <name evidence="2" type="ORF">KHX87_05570</name>
    <name evidence="9" type="ORF">RDV49_01230</name>
</gene>
<keyword evidence="1" id="KW-0472">Membrane</keyword>
<reference evidence="9" key="4">
    <citation type="submission" date="2023-09" db="EMBL/GenBank/DDBJ databases">
        <title>Streptococcus_parasanguinius_hifiasm_complete_genome_Zymo_Research_ D6332.</title>
        <authorList>
            <person name="Damerum A."/>
        </authorList>
    </citation>
    <scope>NUCLEOTIDE SEQUENCE</scope>
    <source>
        <strain evidence="9">B-1756</strain>
    </source>
</reference>
<reference evidence="10 11" key="1">
    <citation type="submission" date="2018-08" db="EMBL/GenBank/DDBJ databases">
        <title>A genome reference for cultivated species of the human gut microbiota.</title>
        <authorList>
            <person name="Zou Y."/>
            <person name="Xue W."/>
            <person name="Luo G."/>
        </authorList>
    </citation>
    <scope>NUCLEOTIDE SEQUENCE [LARGE SCALE GENOMIC DNA]</scope>
    <source>
        <strain evidence="8 10">AF30-12BH</strain>
        <strain evidence="7 11">AM33-3BH</strain>
    </source>
</reference>
<dbReference type="InterPro" id="IPR053468">
    <property type="entry name" value="ComGE-like"/>
</dbReference>
<dbReference type="EMBL" id="WMZJ01000003">
    <property type="protein sequence ID" value="MTS54193.1"/>
    <property type="molecule type" value="Genomic_DNA"/>
</dbReference>
<evidence type="ECO:0000313" key="9">
    <source>
        <dbReference type="EMBL" id="WNB83526.1"/>
    </source>
</evidence>
<evidence type="ECO:0000313" key="2">
    <source>
        <dbReference type="EMBL" id="MBS5358560.1"/>
    </source>
</evidence>
<evidence type="ECO:0000313" key="11">
    <source>
        <dbReference type="Proteomes" id="UP000285773"/>
    </source>
</evidence>
<dbReference type="EMBL" id="CP133988">
    <property type="protein sequence ID" value="WNB83526.1"/>
    <property type="molecule type" value="Genomic_DNA"/>
</dbReference>
<feature type="transmembrane region" description="Helical" evidence="1">
    <location>
        <begin position="12"/>
        <end position="33"/>
    </location>
</feature>
<dbReference type="EMBL" id="QRQU01000003">
    <property type="protein sequence ID" value="RHN25638.1"/>
    <property type="molecule type" value="Genomic_DNA"/>
</dbReference>
<dbReference type="EMBL" id="JAGZFP010000011">
    <property type="protein sequence ID" value="MBS5358560.1"/>
    <property type="molecule type" value="Genomic_DNA"/>
</dbReference>
<dbReference type="Proteomes" id="UP000285725">
    <property type="component" value="Unassembled WGS sequence"/>
</dbReference>
<dbReference type="AlphaFoldDB" id="A0A0F3H2H6"/>
<dbReference type="InterPro" id="IPR021749">
    <property type="entry name" value="ComGE"/>
</dbReference>
<reference evidence="12 13" key="2">
    <citation type="journal article" date="2019" name="Nat. Med.">
        <title>A library of human gut bacterial isolates paired with longitudinal multiomics data enables mechanistic microbiome research.</title>
        <authorList>
            <person name="Poyet M."/>
            <person name="Groussin M."/>
            <person name="Gibbons S.M."/>
            <person name="Avila-Pacheco J."/>
            <person name="Jiang X."/>
            <person name="Kearney S.M."/>
            <person name="Perrotta A.R."/>
            <person name="Berdy B."/>
            <person name="Zhao S."/>
            <person name="Lieberman T.D."/>
            <person name="Swanson P.K."/>
            <person name="Smith M."/>
            <person name="Roesemann S."/>
            <person name="Alexander J.E."/>
            <person name="Rich S.A."/>
            <person name="Livny J."/>
            <person name="Vlamakis H."/>
            <person name="Clish C."/>
            <person name="Bullock K."/>
            <person name="Deik A."/>
            <person name="Scott J."/>
            <person name="Pierce K.A."/>
            <person name="Xavier R.J."/>
            <person name="Alm E.J."/>
        </authorList>
    </citation>
    <scope>NUCLEOTIDE SEQUENCE [LARGE SCALE GENOMIC DNA]</scope>
    <source>
        <strain evidence="6 13">BIOML-A1</strain>
        <strain evidence="4 15">BIOML-A10</strain>
        <strain evidence="5 14">BIOML-A12</strain>
        <strain evidence="3 12">BIOML-A18</strain>
    </source>
</reference>
<dbReference type="Proteomes" id="UP000430295">
    <property type="component" value="Unassembled WGS sequence"/>
</dbReference>
<evidence type="ECO:0000313" key="7">
    <source>
        <dbReference type="EMBL" id="RHC94350.1"/>
    </source>
</evidence>
<sequence>MGKLKKASVPASILIESLVALGLFAMITTLLLGEIRRSRKERLADFKEVEVLSVAQMALQTGQNHLEANGIQVQVEKDADQLTVYHQGKVVLHVE</sequence>
<accession>A0A0F3H2H6</accession>
<evidence type="ECO:0000313" key="13">
    <source>
        <dbReference type="Proteomes" id="UP000441330"/>
    </source>
</evidence>
<dbReference type="Proteomes" id="UP001248323">
    <property type="component" value="Chromosome"/>
</dbReference>
<evidence type="ECO:0000313" key="3">
    <source>
        <dbReference type="EMBL" id="MTR41846.1"/>
    </source>
</evidence>
<evidence type="ECO:0000313" key="12">
    <source>
        <dbReference type="Proteomes" id="UP000430295"/>
    </source>
</evidence>
<dbReference type="Proteomes" id="UP000709219">
    <property type="component" value="Unassembled WGS sequence"/>
</dbReference>
<proteinExistence type="predicted"/>
<evidence type="ECO:0000313" key="4">
    <source>
        <dbReference type="EMBL" id="MTR62760.1"/>
    </source>
</evidence>
<evidence type="ECO:0000256" key="1">
    <source>
        <dbReference type="SAM" id="Phobius"/>
    </source>
</evidence>
<protein>
    <submittedName>
        <fullName evidence="9">Competence type IV pilus minor pilin ComGE</fullName>
    </submittedName>
</protein>
<name>A0A0F3H2H6_STRPA</name>
<keyword evidence="1" id="KW-1133">Transmembrane helix</keyword>
<evidence type="ECO:0000313" key="8">
    <source>
        <dbReference type="EMBL" id="RHN25638.1"/>
    </source>
</evidence>
<organism evidence="3 12">
    <name type="scientific">Streptococcus parasanguinis</name>
    <dbReference type="NCBI Taxonomy" id="1318"/>
    <lineage>
        <taxon>Bacteria</taxon>
        <taxon>Bacillati</taxon>
        <taxon>Bacillota</taxon>
        <taxon>Bacilli</taxon>
        <taxon>Lactobacillales</taxon>
        <taxon>Streptococcaceae</taxon>
        <taxon>Streptococcus</taxon>
    </lineage>
</organism>
<dbReference type="RefSeq" id="WP_003004353.1">
    <property type="nucleotide sequence ID" value="NZ_CABJDC010000003.1"/>
</dbReference>
<dbReference type="EMBL" id="QSIO01000003">
    <property type="protein sequence ID" value="RHC94350.1"/>
    <property type="molecule type" value="Genomic_DNA"/>
</dbReference>
<dbReference type="Pfam" id="PF11773">
    <property type="entry name" value="ComGE"/>
    <property type="match status" value="1"/>
</dbReference>
<reference evidence="2" key="3">
    <citation type="submission" date="2021-02" db="EMBL/GenBank/DDBJ databases">
        <title>Infant gut strain persistence is associated with maternal origin, phylogeny, and functional potential including surface adhesion and iron acquisition.</title>
        <authorList>
            <person name="Lou Y.C."/>
        </authorList>
    </citation>
    <scope>NUCLEOTIDE SEQUENCE</scope>
    <source>
        <strain evidence="2">L3_098_011G1_dasL3_098_011G1_concoct_7</strain>
    </source>
</reference>
<dbReference type="Proteomes" id="UP000285773">
    <property type="component" value="Unassembled WGS sequence"/>
</dbReference>
<dbReference type="EMBL" id="WMYY01000005">
    <property type="protein sequence ID" value="MTR66791.1"/>
    <property type="molecule type" value="Genomic_DNA"/>
</dbReference>
<dbReference type="NCBIfam" id="NF041013">
    <property type="entry name" value="T4P_ComGE"/>
    <property type="match status" value="1"/>
</dbReference>
<evidence type="ECO:0000313" key="10">
    <source>
        <dbReference type="Proteomes" id="UP000285725"/>
    </source>
</evidence>
<evidence type="ECO:0000313" key="14">
    <source>
        <dbReference type="Proteomes" id="UP000460220"/>
    </source>
</evidence>
<evidence type="ECO:0000313" key="6">
    <source>
        <dbReference type="EMBL" id="MTS54193.1"/>
    </source>
</evidence>
<evidence type="ECO:0000313" key="15">
    <source>
        <dbReference type="Proteomes" id="UP000462658"/>
    </source>
</evidence>